<keyword evidence="2" id="KW-1185">Reference proteome</keyword>
<evidence type="ECO:0000313" key="2">
    <source>
        <dbReference type="Proteomes" id="UP000183508"/>
    </source>
</evidence>
<dbReference type="PANTHER" id="PTHR36112">
    <property type="entry name" value="RIBOSOMAL RNA SMALL SUBUNIT METHYLTRANSFERASE J"/>
    <property type="match status" value="1"/>
</dbReference>
<dbReference type="InterPro" id="IPR007536">
    <property type="entry name" value="16SrRNA_methylTrfase_J"/>
</dbReference>
<proteinExistence type="predicted"/>
<keyword evidence="1" id="KW-0808">Transferase</keyword>
<dbReference type="InterPro" id="IPR029063">
    <property type="entry name" value="SAM-dependent_MTases_sf"/>
</dbReference>
<dbReference type="STRING" id="392015.SAMN05421543_107119"/>
<evidence type="ECO:0000313" key="1">
    <source>
        <dbReference type="EMBL" id="SFU76456.1"/>
    </source>
</evidence>
<keyword evidence="1" id="KW-0489">Methyltransferase</keyword>
<gene>
    <name evidence="1" type="ORF">SAMN05421543_107119</name>
</gene>
<dbReference type="RefSeq" id="WP_083430303.1">
    <property type="nucleotide sequence ID" value="NZ_FPBV01000007.1"/>
</dbReference>
<dbReference type="Pfam" id="PF04445">
    <property type="entry name" value="SAM_MT"/>
    <property type="match status" value="1"/>
</dbReference>
<dbReference type="Gene3D" id="3.40.50.150">
    <property type="entry name" value="Vaccinia Virus protein VP39"/>
    <property type="match status" value="1"/>
</dbReference>
<name>A0A1I7IU47_9BACL</name>
<sequence>MSDSDLFPTMDSVSLVCVTPWNASPAAVARAEALAEWFACPRVPRRRRSLARIFADEGVDGVLVAEDPPRLYHRTRPDAPYFFHPGVARPRLSALTHGVPDRLLRVAGIRPGDVIIDATLGTGADSLVLAAGAGPAGRVVAIESSFVLARLFTWAQHERGHGYPGMDRLLERIDVRWGHHADLLARMPANSVDVVYFDPMFRRPIVDEDGNIEHARPWTDPRPISDEAWHAAQRVARRCVVLKERPQSDQFARFGLTPDKPRAKIAYGVWKKGG</sequence>
<dbReference type="SUPFAM" id="SSF53335">
    <property type="entry name" value="S-adenosyl-L-methionine-dependent methyltransferases"/>
    <property type="match status" value="1"/>
</dbReference>
<reference evidence="2" key="1">
    <citation type="submission" date="2016-10" db="EMBL/GenBank/DDBJ databases">
        <authorList>
            <person name="Varghese N."/>
        </authorList>
    </citation>
    <scope>NUCLEOTIDE SEQUENCE [LARGE SCALE GENOMIC DNA]</scope>
    <source>
        <strain evidence="2">DSM 17980</strain>
    </source>
</reference>
<accession>A0A1I7IU47</accession>
<dbReference type="Proteomes" id="UP000183508">
    <property type="component" value="Unassembled WGS sequence"/>
</dbReference>
<protein>
    <submittedName>
        <fullName evidence="1">Putative SAM-dependent methyltransferase</fullName>
    </submittedName>
</protein>
<dbReference type="GO" id="GO:0008990">
    <property type="term" value="F:rRNA (guanine-N2-)-methyltransferase activity"/>
    <property type="evidence" value="ECO:0007669"/>
    <property type="project" value="InterPro"/>
</dbReference>
<dbReference type="AlphaFoldDB" id="A0A1I7IU47"/>
<organism evidence="1 2">
    <name type="scientific">Alicyclobacillus macrosporangiidus</name>
    <dbReference type="NCBI Taxonomy" id="392015"/>
    <lineage>
        <taxon>Bacteria</taxon>
        <taxon>Bacillati</taxon>
        <taxon>Bacillota</taxon>
        <taxon>Bacilli</taxon>
        <taxon>Bacillales</taxon>
        <taxon>Alicyclobacillaceae</taxon>
        <taxon>Alicyclobacillus</taxon>
    </lineage>
</organism>
<dbReference type="EMBL" id="FPBV01000007">
    <property type="protein sequence ID" value="SFU76456.1"/>
    <property type="molecule type" value="Genomic_DNA"/>
</dbReference>
<dbReference type="OrthoDB" id="1653798at2"/>
<dbReference type="PANTHER" id="PTHR36112:SF1">
    <property type="entry name" value="RIBOSOMAL RNA SMALL SUBUNIT METHYLTRANSFERASE J"/>
    <property type="match status" value="1"/>
</dbReference>